<organism evidence="2 3">
    <name type="scientific">Roseococcus pinisoli</name>
    <dbReference type="NCBI Taxonomy" id="2835040"/>
    <lineage>
        <taxon>Bacteria</taxon>
        <taxon>Pseudomonadati</taxon>
        <taxon>Pseudomonadota</taxon>
        <taxon>Alphaproteobacteria</taxon>
        <taxon>Acetobacterales</taxon>
        <taxon>Roseomonadaceae</taxon>
        <taxon>Roseococcus</taxon>
    </lineage>
</organism>
<comment type="caution">
    <text evidence="2">The sequence shown here is derived from an EMBL/GenBank/DDBJ whole genome shotgun (WGS) entry which is preliminary data.</text>
</comment>
<protein>
    <submittedName>
        <fullName evidence="2">Uncharacterized protein</fullName>
    </submittedName>
</protein>
<dbReference type="Proteomes" id="UP000766336">
    <property type="component" value="Unassembled WGS sequence"/>
</dbReference>
<dbReference type="RefSeq" id="WP_213669908.1">
    <property type="nucleotide sequence ID" value="NZ_JAHCDA010000002.1"/>
</dbReference>
<keyword evidence="1" id="KW-1133">Transmembrane helix</keyword>
<sequence>MSEDDARLRAVELKQAVHEAQCLERQRQINYKLNLIIAGMAMLLGAGMTGNSALDLIRRWLGVL</sequence>
<accession>A0ABS5QC13</accession>
<evidence type="ECO:0000313" key="3">
    <source>
        <dbReference type="Proteomes" id="UP000766336"/>
    </source>
</evidence>
<gene>
    <name evidence="2" type="ORF">KHU32_09740</name>
</gene>
<evidence type="ECO:0000313" key="2">
    <source>
        <dbReference type="EMBL" id="MBS7811219.1"/>
    </source>
</evidence>
<keyword evidence="1" id="KW-0812">Transmembrane</keyword>
<name>A0ABS5QC13_9PROT</name>
<reference evidence="2 3" key="1">
    <citation type="submission" date="2021-05" db="EMBL/GenBank/DDBJ databases">
        <title>Roseococcus sp. XZZS9, whole genome shotgun sequencing project.</title>
        <authorList>
            <person name="Zhao G."/>
            <person name="Shen L."/>
        </authorList>
    </citation>
    <scope>NUCLEOTIDE SEQUENCE [LARGE SCALE GENOMIC DNA]</scope>
    <source>
        <strain evidence="2 3">XZZS9</strain>
    </source>
</reference>
<keyword evidence="1" id="KW-0472">Membrane</keyword>
<proteinExistence type="predicted"/>
<evidence type="ECO:0000256" key="1">
    <source>
        <dbReference type="SAM" id="Phobius"/>
    </source>
</evidence>
<keyword evidence="3" id="KW-1185">Reference proteome</keyword>
<dbReference type="EMBL" id="JAHCDA010000002">
    <property type="protein sequence ID" value="MBS7811219.1"/>
    <property type="molecule type" value="Genomic_DNA"/>
</dbReference>
<feature type="transmembrane region" description="Helical" evidence="1">
    <location>
        <begin position="33"/>
        <end position="54"/>
    </location>
</feature>